<comment type="caution">
    <text evidence="1">The sequence shown here is derived from an EMBL/GenBank/DDBJ whole genome shotgun (WGS) entry which is preliminary data.</text>
</comment>
<reference evidence="1 2" key="1">
    <citation type="submission" date="2024-05" db="EMBL/GenBank/DDBJ databases">
        <title>Genome sequencing and assembly of Indian major carp, Cirrhinus mrigala (Hamilton, 1822).</title>
        <authorList>
            <person name="Mohindra V."/>
            <person name="Chowdhury L.M."/>
            <person name="Lal K."/>
            <person name="Jena J.K."/>
        </authorList>
    </citation>
    <scope>NUCLEOTIDE SEQUENCE [LARGE SCALE GENOMIC DNA]</scope>
    <source>
        <strain evidence="1">CM1030</strain>
        <tissue evidence="1">Blood</tissue>
    </source>
</reference>
<dbReference type="Proteomes" id="UP001529510">
    <property type="component" value="Unassembled WGS sequence"/>
</dbReference>
<accession>A0ABD0RH93</accession>
<sequence length="49" mass="5652">SLNVLLRFAFQGKSCDEGKSFLTEWPIRILSRVSHPNPKKHLFTNLSHT</sequence>
<evidence type="ECO:0000313" key="2">
    <source>
        <dbReference type="Proteomes" id="UP001529510"/>
    </source>
</evidence>
<organism evidence="1 2">
    <name type="scientific">Cirrhinus mrigala</name>
    <name type="common">Mrigala</name>
    <dbReference type="NCBI Taxonomy" id="683832"/>
    <lineage>
        <taxon>Eukaryota</taxon>
        <taxon>Metazoa</taxon>
        <taxon>Chordata</taxon>
        <taxon>Craniata</taxon>
        <taxon>Vertebrata</taxon>
        <taxon>Euteleostomi</taxon>
        <taxon>Actinopterygii</taxon>
        <taxon>Neopterygii</taxon>
        <taxon>Teleostei</taxon>
        <taxon>Ostariophysi</taxon>
        <taxon>Cypriniformes</taxon>
        <taxon>Cyprinidae</taxon>
        <taxon>Labeoninae</taxon>
        <taxon>Labeonini</taxon>
        <taxon>Cirrhinus</taxon>
    </lineage>
</organism>
<feature type="non-terminal residue" evidence="1">
    <location>
        <position position="1"/>
    </location>
</feature>
<proteinExistence type="predicted"/>
<dbReference type="AlphaFoldDB" id="A0ABD0RH93"/>
<protein>
    <submittedName>
        <fullName evidence="1">Uncharacterized protein</fullName>
    </submittedName>
</protein>
<evidence type="ECO:0000313" key="1">
    <source>
        <dbReference type="EMBL" id="KAL0197917.1"/>
    </source>
</evidence>
<dbReference type="EMBL" id="JAMKFB020000003">
    <property type="protein sequence ID" value="KAL0197917.1"/>
    <property type="molecule type" value="Genomic_DNA"/>
</dbReference>
<name>A0ABD0RH93_CIRMR</name>
<keyword evidence="2" id="KW-1185">Reference proteome</keyword>
<gene>
    <name evidence="1" type="ORF">M9458_006457</name>
</gene>